<reference evidence="3 4" key="1">
    <citation type="journal article" date="2018" name="Proc. Natl. Acad. Sci. U.S.A.">
        <title>Draft genome sequence of Camellia sinensis var. sinensis provides insights into the evolution of the tea genome and tea quality.</title>
        <authorList>
            <person name="Wei C."/>
            <person name="Yang H."/>
            <person name="Wang S."/>
            <person name="Zhao J."/>
            <person name="Liu C."/>
            <person name="Gao L."/>
            <person name="Xia E."/>
            <person name="Lu Y."/>
            <person name="Tai Y."/>
            <person name="She G."/>
            <person name="Sun J."/>
            <person name="Cao H."/>
            <person name="Tong W."/>
            <person name="Gao Q."/>
            <person name="Li Y."/>
            <person name="Deng W."/>
            <person name="Jiang X."/>
            <person name="Wang W."/>
            <person name="Chen Q."/>
            <person name="Zhang S."/>
            <person name="Li H."/>
            <person name="Wu J."/>
            <person name="Wang P."/>
            <person name="Li P."/>
            <person name="Shi C."/>
            <person name="Zheng F."/>
            <person name="Jian J."/>
            <person name="Huang B."/>
            <person name="Shan D."/>
            <person name="Shi M."/>
            <person name="Fang C."/>
            <person name="Yue Y."/>
            <person name="Li F."/>
            <person name="Li D."/>
            <person name="Wei S."/>
            <person name="Han B."/>
            <person name="Jiang C."/>
            <person name="Yin Y."/>
            <person name="Xia T."/>
            <person name="Zhang Z."/>
            <person name="Bennetzen J.L."/>
            <person name="Zhao S."/>
            <person name="Wan X."/>
        </authorList>
    </citation>
    <scope>NUCLEOTIDE SEQUENCE [LARGE SCALE GENOMIC DNA]</scope>
    <source>
        <strain evidence="4">cv. Shuchazao</strain>
        <tissue evidence="3">Leaf</tissue>
    </source>
</reference>
<dbReference type="STRING" id="542762.A0A4S4E2N4"/>
<evidence type="ECO:0000256" key="2">
    <source>
        <dbReference type="ARBA" id="ARBA00022737"/>
    </source>
</evidence>
<dbReference type="InterPro" id="IPR015943">
    <property type="entry name" value="WD40/YVTN_repeat-like_dom_sf"/>
</dbReference>
<evidence type="ECO:0000256" key="1">
    <source>
        <dbReference type="ARBA" id="ARBA00022574"/>
    </source>
</evidence>
<dbReference type="AlphaFoldDB" id="A0A4S4E2N4"/>
<sequence length="125" mass="14100">MNEGTRLKFQNPIGDAITRIRFAPKSNNLLISSWDTSVRLYDLDSFMLRVEAPSEAALLDCCFQNESVAFGAGSDSFIRSDGTYCELAMLINYCHDLICWVLMTIERIVTSDGKLMVLNHLILFP</sequence>
<gene>
    <name evidence="3" type="ORF">TEA_000776</name>
</gene>
<protein>
    <submittedName>
        <fullName evidence="3">Uncharacterized protein</fullName>
    </submittedName>
</protein>
<dbReference type="Gene3D" id="2.130.10.10">
    <property type="entry name" value="YVTN repeat-like/Quinoprotein amine dehydrogenase"/>
    <property type="match status" value="1"/>
</dbReference>
<evidence type="ECO:0000313" key="3">
    <source>
        <dbReference type="EMBL" id="THG10120.1"/>
    </source>
</evidence>
<keyword evidence="2" id="KW-0677">Repeat</keyword>
<dbReference type="InterPro" id="IPR036322">
    <property type="entry name" value="WD40_repeat_dom_sf"/>
</dbReference>
<dbReference type="EMBL" id="SDRB02008045">
    <property type="protein sequence ID" value="THG10120.1"/>
    <property type="molecule type" value="Genomic_DNA"/>
</dbReference>
<evidence type="ECO:0000313" key="4">
    <source>
        <dbReference type="Proteomes" id="UP000306102"/>
    </source>
</evidence>
<organism evidence="3 4">
    <name type="scientific">Camellia sinensis var. sinensis</name>
    <name type="common">China tea</name>
    <dbReference type="NCBI Taxonomy" id="542762"/>
    <lineage>
        <taxon>Eukaryota</taxon>
        <taxon>Viridiplantae</taxon>
        <taxon>Streptophyta</taxon>
        <taxon>Embryophyta</taxon>
        <taxon>Tracheophyta</taxon>
        <taxon>Spermatophyta</taxon>
        <taxon>Magnoliopsida</taxon>
        <taxon>eudicotyledons</taxon>
        <taxon>Gunneridae</taxon>
        <taxon>Pentapetalae</taxon>
        <taxon>asterids</taxon>
        <taxon>Ericales</taxon>
        <taxon>Theaceae</taxon>
        <taxon>Camellia</taxon>
    </lineage>
</organism>
<dbReference type="SUPFAM" id="SSF50978">
    <property type="entry name" value="WD40 repeat-like"/>
    <property type="match status" value="1"/>
</dbReference>
<name>A0A4S4E2N4_CAMSN</name>
<comment type="caution">
    <text evidence="3">The sequence shown here is derived from an EMBL/GenBank/DDBJ whole genome shotgun (WGS) entry which is preliminary data.</text>
</comment>
<keyword evidence="1" id="KW-0853">WD repeat</keyword>
<dbReference type="Proteomes" id="UP000306102">
    <property type="component" value="Unassembled WGS sequence"/>
</dbReference>
<keyword evidence="4" id="KW-1185">Reference proteome</keyword>
<proteinExistence type="predicted"/>
<accession>A0A4S4E2N4</accession>
<dbReference type="PANTHER" id="PTHR10971">
    <property type="entry name" value="MRNA EXPORT FACTOR AND BUB3"/>
    <property type="match status" value="1"/>
</dbReference>